<feature type="signal peptide" evidence="1">
    <location>
        <begin position="1"/>
        <end position="21"/>
    </location>
</feature>
<dbReference type="InterPro" id="IPR010858">
    <property type="entry name" value="DUF1481"/>
</dbReference>
<evidence type="ECO:0000313" key="2">
    <source>
        <dbReference type="EMBL" id="KDN29524.1"/>
    </source>
</evidence>
<name>A0A066UZ62_9VIBR</name>
<keyword evidence="3" id="KW-1185">Reference proteome</keyword>
<dbReference type="AlphaFoldDB" id="A0A066UZ62"/>
<proteinExistence type="predicted"/>
<evidence type="ECO:0000256" key="1">
    <source>
        <dbReference type="SAM" id="SignalP"/>
    </source>
</evidence>
<dbReference type="OrthoDB" id="5915262at2"/>
<dbReference type="STRING" id="212667.VFDL14_11785"/>
<accession>A0A066UZ62</accession>
<comment type="caution">
    <text evidence="2">The sequence shown here is derived from an EMBL/GenBank/DDBJ whole genome shotgun (WGS) entry which is preliminary data.</text>
</comment>
<dbReference type="InterPro" id="IPR016872">
    <property type="entry name" value="UCP028160"/>
</dbReference>
<keyword evidence="2" id="KW-0413">Isomerase</keyword>
<dbReference type="RefSeq" id="WP_032549922.1">
    <property type="nucleotide sequence ID" value="NZ_JFFR01000005.1"/>
</dbReference>
<dbReference type="Proteomes" id="UP000027219">
    <property type="component" value="Unassembled WGS sequence"/>
</dbReference>
<dbReference type="PIRSF" id="PIRSF028160">
    <property type="entry name" value="UCP028160"/>
    <property type="match status" value="1"/>
</dbReference>
<sequence length="235" mass="26379">MKKTVLLVSLFSALLVGCSSSSPTQNLEQFETYTGGQVMGDATSFYWVTNKLTQPHRSADYVTVGDYGWYKTDYAWSDGILREFIREGEQRDSNGKLVPYRVHVRFNASGDAVYQQHRIDGKILPIQAEQLERYKKEATSVLTATDKQNGEGLELLQGYWNGRSFESCDGDEFTEFEFNQTLPSFVINRLATVDSYAAVLGDVSLGKGSVSVEELLMLAEDSHDCITRPVLLKEQ</sequence>
<evidence type="ECO:0000313" key="3">
    <source>
        <dbReference type="Proteomes" id="UP000027219"/>
    </source>
</evidence>
<gene>
    <name evidence="2" type="ORF">VFDL14_11785</name>
</gene>
<keyword evidence="1" id="KW-0732">Signal</keyword>
<protein>
    <submittedName>
        <fullName evidence="2">Peptidylprolyl isomerase</fullName>
    </submittedName>
</protein>
<organism evidence="2 3">
    <name type="scientific">Vibrio fortis</name>
    <dbReference type="NCBI Taxonomy" id="212667"/>
    <lineage>
        <taxon>Bacteria</taxon>
        <taxon>Pseudomonadati</taxon>
        <taxon>Pseudomonadota</taxon>
        <taxon>Gammaproteobacteria</taxon>
        <taxon>Vibrionales</taxon>
        <taxon>Vibrionaceae</taxon>
        <taxon>Vibrio</taxon>
    </lineage>
</organism>
<dbReference type="GO" id="GO:0016853">
    <property type="term" value="F:isomerase activity"/>
    <property type="evidence" value="ECO:0007669"/>
    <property type="project" value="UniProtKB-KW"/>
</dbReference>
<feature type="chain" id="PRO_5001627733" evidence="1">
    <location>
        <begin position="22"/>
        <end position="235"/>
    </location>
</feature>
<dbReference type="Pfam" id="PF07356">
    <property type="entry name" value="DUF1481"/>
    <property type="match status" value="1"/>
</dbReference>
<reference evidence="2 3" key="1">
    <citation type="submission" date="2014-02" db="EMBL/GenBank/DDBJ databases">
        <title>Vibrio fortis Dalian14 Genome Sequencing.</title>
        <authorList>
            <person name="Wang Y."/>
            <person name="Song L."/>
            <person name="Liu G."/>
            <person name="Ding J."/>
        </authorList>
    </citation>
    <scope>NUCLEOTIDE SEQUENCE [LARGE SCALE GENOMIC DNA]</scope>
    <source>
        <strain evidence="2 3">Dalian14</strain>
    </source>
</reference>
<dbReference type="PROSITE" id="PS51257">
    <property type="entry name" value="PROKAR_LIPOPROTEIN"/>
    <property type="match status" value="1"/>
</dbReference>
<dbReference type="EMBL" id="JFFR01000005">
    <property type="protein sequence ID" value="KDN29524.1"/>
    <property type="molecule type" value="Genomic_DNA"/>
</dbReference>